<dbReference type="AlphaFoldDB" id="A0A834L2P9"/>
<dbReference type="Proteomes" id="UP000646548">
    <property type="component" value="Unassembled WGS sequence"/>
</dbReference>
<sequence>MARHYCGLRNLLICVCTPFCCLLLLFTYAAITISLSLNRVSSLPRVLVTYNPRSVLPESRKNVSLPVVPTTFWEHQSSAYWNQLQRGVDRHFNPILNTKSRNRSVTVHLDDSLLRKSFFEANQDGSHEEET</sequence>
<organism evidence="1 2">
    <name type="scientific">Oryzias melastigma</name>
    <name type="common">Marine medaka</name>
    <dbReference type="NCBI Taxonomy" id="30732"/>
    <lineage>
        <taxon>Eukaryota</taxon>
        <taxon>Metazoa</taxon>
        <taxon>Chordata</taxon>
        <taxon>Craniata</taxon>
        <taxon>Vertebrata</taxon>
        <taxon>Euteleostomi</taxon>
        <taxon>Actinopterygii</taxon>
        <taxon>Neopterygii</taxon>
        <taxon>Teleostei</taxon>
        <taxon>Neoteleostei</taxon>
        <taxon>Acanthomorphata</taxon>
        <taxon>Ovalentaria</taxon>
        <taxon>Atherinomorphae</taxon>
        <taxon>Beloniformes</taxon>
        <taxon>Adrianichthyidae</taxon>
        <taxon>Oryziinae</taxon>
        <taxon>Oryzias</taxon>
    </lineage>
</organism>
<evidence type="ECO:0000313" key="1">
    <source>
        <dbReference type="EMBL" id="KAF6739346.1"/>
    </source>
</evidence>
<protein>
    <submittedName>
        <fullName evidence="1">Uncharacterized protein</fullName>
    </submittedName>
</protein>
<evidence type="ECO:0000313" key="2">
    <source>
        <dbReference type="Proteomes" id="UP000646548"/>
    </source>
</evidence>
<name>A0A834L2P9_ORYME</name>
<accession>A0A834L2P9</accession>
<proteinExistence type="predicted"/>
<dbReference type="EMBL" id="WKFB01000007">
    <property type="protein sequence ID" value="KAF6739346.1"/>
    <property type="molecule type" value="Genomic_DNA"/>
</dbReference>
<gene>
    <name evidence="1" type="ORF">FQA47_001546</name>
</gene>
<comment type="caution">
    <text evidence="1">The sequence shown here is derived from an EMBL/GenBank/DDBJ whole genome shotgun (WGS) entry which is preliminary data.</text>
</comment>
<reference evidence="1" key="1">
    <citation type="journal article" name="BMC Genomics">
        <title>Long-read sequencing and de novo genome assembly of marine medaka (Oryzias melastigma).</title>
        <authorList>
            <person name="Liang P."/>
            <person name="Saqib H.S.A."/>
            <person name="Ni X."/>
            <person name="Shen Y."/>
        </authorList>
    </citation>
    <scope>NUCLEOTIDE SEQUENCE</scope>
    <source>
        <strain evidence="1">Bigg-433</strain>
    </source>
</reference>